<dbReference type="Proteomes" id="UP001162992">
    <property type="component" value="Chromosome 16"/>
</dbReference>
<protein>
    <submittedName>
        <fullName evidence="1">Uncharacterized protein</fullName>
    </submittedName>
</protein>
<comment type="caution">
    <text evidence="1">The sequence shown here is derived from an EMBL/GenBank/DDBJ whole genome shotgun (WGS) entry which is preliminary data.</text>
</comment>
<gene>
    <name evidence="1" type="ORF">O6H91_16G029500</name>
</gene>
<dbReference type="EMBL" id="CM055107">
    <property type="protein sequence ID" value="KAJ7526967.1"/>
    <property type="molecule type" value="Genomic_DNA"/>
</dbReference>
<evidence type="ECO:0000313" key="1">
    <source>
        <dbReference type="EMBL" id="KAJ7526967.1"/>
    </source>
</evidence>
<evidence type="ECO:0000313" key="2">
    <source>
        <dbReference type="Proteomes" id="UP001162992"/>
    </source>
</evidence>
<sequence>MQGIMGGKGWILVALAMTMLCARSFQAPDCTSQMMQMQPCLSFVEGNVNMPGTPCCSGLSSVYKNSPVCLCELISSPGGLSTPGINITNAILLPTICKVPTDTSQCTAMLSGHSNGTSSTPKSSSAFRFGITTRICTFSGCTVSSLWNCCRSPELLEQYATFNTVSKFCGGLDVKQSFWDGVYKVAVRVIKAYKKVQLCPTRKTARPFKSLHIVVCVLLEVASKF</sequence>
<reference evidence="2" key="1">
    <citation type="journal article" date="2024" name="Proc. Natl. Acad. Sci. U.S.A.">
        <title>Extraordinary preservation of gene collinearity over three hundred million years revealed in homosporous lycophytes.</title>
        <authorList>
            <person name="Li C."/>
            <person name="Wickell D."/>
            <person name="Kuo L.Y."/>
            <person name="Chen X."/>
            <person name="Nie B."/>
            <person name="Liao X."/>
            <person name="Peng D."/>
            <person name="Ji J."/>
            <person name="Jenkins J."/>
            <person name="Williams M."/>
            <person name="Shu S."/>
            <person name="Plott C."/>
            <person name="Barry K."/>
            <person name="Rajasekar S."/>
            <person name="Grimwood J."/>
            <person name="Han X."/>
            <person name="Sun S."/>
            <person name="Hou Z."/>
            <person name="He W."/>
            <person name="Dai G."/>
            <person name="Sun C."/>
            <person name="Schmutz J."/>
            <person name="Leebens-Mack J.H."/>
            <person name="Li F.W."/>
            <person name="Wang L."/>
        </authorList>
    </citation>
    <scope>NUCLEOTIDE SEQUENCE [LARGE SCALE GENOMIC DNA]</scope>
    <source>
        <strain evidence="2">cv. PW_Plant_1</strain>
    </source>
</reference>
<name>A0ACC2BC11_DIPCM</name>
<accession>A0ACC2BC11</accession>
<proteinExistence type="predicted"/>
<organism evidence="1 2">
    <name type="scientific">Diphasiastrum complanatum</name>
    <name type="common">Issler's clubmoss</name>
    <name type="synonym">Lycopodium complanatum</name>
    <dbReference type="NCBI Taxonomy" id="34168"/>
    <lineage>
        <taxon>Eukaryota</taxon>
        <taxon>Viridiplantae</taxon>
        <taxon>Streptophyta</taxon>
        <taxon>Embryophyta</taxon>
        <taxon>Tracheophyta</taxon>
        <taxon>Lycopodiopsida</taxon>
        <taxon>Lycopodiales</taxon>
        <taxon>Lycopodiaceae</taxon>
        <taxon>Lycopodioideae</taxon>
        <taxon>Diphasiastrum</taxon>
    </lineage>
</organism>
<keyword evidence="2" id="KW-1185">Reference proteome</keyword>